<evidence type="ECO:0000256" key="1">
    <source>
        <dbReference type="ARBA" id="ARBA00004245"/>
    </source>
</evidence>
<evidence type="ECO:0000313" key="5">
    <source>
        <dbReference type="EMBL" id="CAE4663838.1"/>
    </source>
</evidence>
<evidence type="ECO:0008006" key="6">
    <source>
        <dbReference type="Google" id="ProtNLM"/>
    </source>
</evidence>
<keyword evidence="2" id="KW-0963">Cytoplasm</keyword>
<protein>
    <recommendedName>
        <fullName evidence="6">Actin</fullName>
    </recommendedName>
</protein>
<dbReference type="InterPro" id="IPR043129">
    <property type="entry name" value="ATPase_NBD"/>
</dbReference>
<evidence type="ECO:0000256" key="2">
    <source>
        <dbReference type="ARBA" id="ARBA00023212"/>
    </source>
</evidence>
<gene>
    <name evidence="5" type="ORF">DBRI00130_LOCUS42112</name>
</gene>
<dbReference type="InterPro" id="IPR004000">
    <property type="entry name" value="Actin"/>
</dbReference>
<dbReference type="GO" id="GO:0005856">
    <property type="term" value="C:cytoskeleton"/>
    <property type="evidence" value="ECO:0007669"/>
    <property type="project" value="UniProtKB-SubCell"/>
</dbReference>
<evidence type="ECO:0000256" key="4">
    <source>
        <dbReference type="RuleBase" id="RU000487"/>
    </source>
</evidence>
<proteinExistence type="inferred from homology"/>
<dbReference type="AlphaFoldDB" id="A0A7S4T2W4"/>
<name>A0A7S4T2W4_9STRA</name>
<comment type="catalytic activity">
    <reaction evidence="3">
        <text>ATP + H2O = ADP + phosphate + H(+)</text>
        <dbReference type="Rhea" id="RHEA:13065"/>
        <dbReference type="ChEBI" id="CHEBI:15377"/>
        <dbReference type="ChEBI" id="CHEBI:15378"/>
        <dbReference type="ChEBI" id="CHEBI:30616"/>
        <dbReference type="ChEBI" id="CHEBI:43474"/>
        <dbReference type="ChEBI" id="CHEBI:456216"/>
    </reaction>
</comment>
<comment type="subcellular location">
    <subcellularLocation>
        <location evidence="1">Cytoplasm</location>
        <location evidence="1">Cytoskeleton</location>
    </subcellularLocation>
</comment>
<organism evidence="5">
    <name type="scientific">Ditylum brightwellii</name>
    <dbReference type="NCBI Taxonomy" id="49249"/>
    <lineage>
        <taxon>Eukaryota</taxon>
        <taxon>Sar</taxon>
        <taxon>Stramenopiles</taxon>
        <taxon>Ochrophyta</taxon>
        <taxon>Bacillariophyta</taxon>
        <taxon>Mediophyceae</taxon>
        <taxon>Lithodesmiophycidae</taxon>
        <taxon>Lithodesmiales</taxon>
        <taxon>Lithodesmiaceae</taxon>
        <taxon>Ditylum</taxon>
    </lineage>
</organism>
<evidence type="ECO:0000256" key="3">
    <source>
        <dbReference type="ARBA" id="ARBA00049360"/>
    </source>
</evidence>
<dbReference type="SUPFAM" id="SSF53067">
    <property type="entry name" value="Actin-like ATPase domain"/>
    <property type="match status" value="2"/>
</dbReference>
<dbReference type="FunFam" id="3.30.420.40:FF:000050">
    <property type="entry name" value="Actin, alpha skeletal muscle"/>
    <property type="match status" value="1"/>
</dbReference>
<dbReference type="SMART" id="SM00268">
    <property type="entry name" value="ACTIN"/>
    <property type="match status" value="1"/>
</dbReference>
<accession>A0A7S4T2W4</accession>
<dbReference type="Pfam" id="PF00022">
    <property type="entry name" value="Actin"/>
    <property type="match status" value="1"/>
</dbReference>
<dbReference type="PRINTS" id="PR00190">
    <property type="entry name" value="ACTIN"/>
</dbReference>
<sequence>MHKPRVTSPSRLHCLMHGKNKDNYCAIVLDFGSGYCKAGFTNDDKPRTVFPSVIKYVHDTDDIYVGDEDTFRKRYNNMTLRRPIHRGIVTNWDDIERMWKHAFFNELRANTTQHPILLTAPFLSISVNAKAYRERVARILLEKFDAPAIDFVDHSVLALYANGSTTGCVVDSGYDVTSIVPIYEGYVLQHATRSINLGGIDITKYLRRLLVECSSQSNQWIGDGNDSNKQNNLILCDIKHTLCYVALDYEEEMAKTSCALEDIQKPYVLPNMESVMIGAERFQCPEIMFQPDLIGLADEEGIADSVVSAIGICVDGGANNEQLQRELYANVTLAGGNTLFPGMEERVSLLLSRNFALYFFITNTLKHQISLFYFATLSILIHRSMHVDADRIEEKYSSIHECEYFVVAIGTAEIFFMDRWLHHCITSHIWG</sequence>
<keyword evidence="2" id="KW-0206">Cytoskeleton</keyword>
<comment type="similarity">
    <text evidence="4">Belongs to the actin family.</text>
</comment>
<dbReference type="PANTHER" id="PTHR11937">
    <property type="entry name" value="ACTIN"/>
    <property type="match status" value="1"/>
</dbReference>
<reference evidence="5" key="1">
    <citation type="submission" date="2021-01" db="EMBL/GenBank/DDBJ databases">
        <authorList>
            <person name="Corre E."/>
            <person name="Pelletier E."/>
            <person name="Niang G."/>
            <person name="Scheremetjew M."/>
            <person name="Finn R."/>
            <person name="Kale V."/>
            <person name="Holt S."/>
            <person name="Cochrane G."/>
            <person name="Meng A."/>
            <person name="Brown T."/>
            <person name="Cohen L."/>
        </authorList>
    </citation>
    <scope>NUCLEOTIDE SEQUENCE</scope>
    <source>
        <strain evidence="5">GSO104</strain>
    </source>
</reference>
<dbReference type="Gene3D" id="3.30.420.40">
    <property type="match status" value="2"/>
</dbReference>
<dbReference type="EMBL" id="HBNS01058556">
    <property type="protein sequence ID" value="CAE4663838.1"/>
    <property type="molecule type" value="Transcribed_RNA"/>
</dbReference>
<dbReference type="Gene3D" id="3.90.640.10">
    <property type="entry name" value="Actin, Chain A, domain 4"/>
    <property type="match status" value="1"/>
</dbReference>